<feature type="transmembrane region" description="Helical" evidence="2">
    <location>
        <begin position="354"/>
        <end position="372"/>
    </location>
</feature>
<keyword evidence="2" id="KW-1133">Transmembrane helix</keyword>
<keyword evidence="2" id="KW-0472">Membrane</keyword>
<evidence type="ECO:0000259" key="3">
    <source>
        <dbReference type="SMART" id="SM00331"/>
    </source>
</evidence>
<dbReference type="EMBL" id="SRHE01000207">
    <property type="protein sequence ID" value="TWW09676.1"/>
    <property type="molecule type" value="Genomic_DNA"/>
</dbReference>
<dbReference type="InterPro" id="IPR052016">
    <property type="entry name" value="Bact_Sigma-Reg"/>
</dbReference>
<sequence>MKKRRAIETGIMELNKAETRMGHALAGIIVLIFSAVFGASIYRLDFWQKFLFSDATVVDVGCKVGAKLSKDPDPASPIDSLEMVPVKLPHANHLPNGASETFRNLVKAKPEADDYFHVRYLCHIGPVATKPDAGIMYLHLGWIVSEQARILLNGKEILAFQGADKVSLPLSIAANNQTSGDAKKSPFEFDLEILATAKNPDFLGLISNIPVSLQQGTKGNIKIFGLETAVDEMRPLYKLLPTLTLGMVLTFAWFFRRRTKLLITTFHFFALSIISSSLTVLADFLPLPIIKIFYLIVPFMTGSMMSFALYGFEVFDFKFKWTFRLQLAVWIFVAVEFIAVLIHKSPNPDWCLHVHLGSSILLLMVTIFVGHRKIPSLESTDRFVVARAKVHRFFLSFCWLVLLALLAEAAQRLLNLQIRLFTEQYAQLVMPFFVGGVLLYSLSLMEDSYHDEKSKRSKIEGELSLAAKLQGILLPKELQGKIGSWAYHIESTPHGILGGDWVKVHKSERGALLAIGDVVGKGPSAALTHSGIAAAWESQIRAWDSGQVTSEELLQAVNRTMFDLFGGTMNTTFAIAEIDRNGDIFVAAGGNYWLHLSHQKSKPITSDGRSLLGIKPDFSVKMTKVELAKGDWLVCFTDGIVEGNRAISRFLKVIQPQFSSLTAVQIPQLLREAGKDQVHPDDASILVMQYNSELSELDASRAV</sequence>
<evidence type="ECO:0000313" key="4">
    <source>
        <dbReference type="EMBL" id="TWW09676.1"/>
    </source>
</evidence>
<keyword evidence="1" id="KW-0378">Hydrolase</keyword>
<feature type="transmembrane region" description="Helical" evidence="2">
    <location>
        <begin position="425"/>
        <end position="445"/>
    </location>
</feature>
<feature type="transmembrane region" description="Helical" evidence="2">
    <location>
        <begin position="292"/>
        <end position="312"/>
    </location>
</feature>
<dbReference type="InterPro" id="IPR036457">
    <property type="entry name" value="PPM-type-like_dom_sf"/>
</dbReference>
<dbReference type="Proteomes" id="UP000321083">
    <property type="component" value="Unassembled WGS sequence"/>
</dbReference>
<dbReference type="SUPFAM" id="SSF81606">
    <property type="entry name" value="PP2C-like"/>
    <property type="match status" value="1"/>
</dbReference>
<dbReference type="GO" id="GO:0016791">
    <property type="term" value="F:phosphatase activity"/>
    <property type="evidence" value="ECO:0007669"/>
    <property type="project" value="TreeGrafter"/>
</dbReference>
<feature type="transmembrane region" description="Helical" evidence="2">
    <location>
        <begin position="236"/>
        <end position="254"/>
    </location>
</feature>
<evidence type="ECO:0000256" key="2">
    <source>
        <dbReference type="SAM" id="Phobius"/>
    </source>
</evidence>
<feature type="transmembrane region" description="Helical" evidence="2">
    <location>
        <begin position="21"/>
        <end position="42"/>
    </location>
</feature>
<accession>A0A5C6M4M2</accession>
<evidence type="ECO:0000256" key="1">
    <source>
        <dbReference type="ARBA" id="ARBA00022801"/>
    </source>
</evidence>
<feature type="domain" description="PPM-type phosphatase" evidence="3">
    <location>
        <begin position="477"/>
        <end position="690"/>
    </location>
</feature>
<dbReference type="AlphaFoldDB" id="A0A5C6M4M2"/>
<dbReference type="PANTHER" id="PTHR43156">
    <property type="entry name" value="STAGE II SPORULATION PROTEIN E-RELATED"/>
    <property type="match status" value="1"/>
</dbReference>
<feature type="transmembrane region" description="Helical" evidence="2">
    <location>
        <begin position="261"/>
        <end position="280"/>
    </location>
</feature>
<dbReference type="PANTHER" id="PTHR43156:SF2">
    <property type="entry name" value="STAGE II SPORULATION PROTEIN E"/>
    <property type="match status" value="1"/>
</dbReference>
<keyword evidence="5" id="KW-1185">Reference proteome</keyword>
<reference evidence="4 5" key="2">
    <citation type="submission" date="2019-08" db="EMBL/GenBank/DDBJ databases">
        <authorList>
            <person name="Henke P."/>
        </authorList>
    </citation>
    <scope>NUCLEOTIDE SEQUENCE [LARGE SCALE GENOMIC DNA]</scope>
    <source>
        <strain evidence="4">Phe10_nw2017</strain>
    </source>
</reference>
<dbReference type="SMART" id="SM00331">
    <property type="entry name" value="PP2C_SIG"/>
    <property type="match status" value="1"/>
</dbReference>
<organism evidence="4 5">
    <name type="scientific">Planctomyces bekefii</name>
    <dbReference type="NCBI Taxonomy" id="1653850"/>
    <lineage>
        <taxon>Bacteria</taxon>
        <taxon>Pseudomonadati</taxon>
        <taxon>Planctomycetota</taxon>
        <taxon>Planctomycetia</taxon>
        <taxon>Planctomycetales</taxon>
        <taxon>Planctomycetaceae</taxon>
        <taxon>Planctomyces</taxon>
    </lineage>
</organism>
<name>A0A5C6M4M2_9PLAN</name>
<keyword evidence="2" id="KW-0812">Transmembrane</keyword>
<feature type="transmembrane region" description="Helical" evidence="2">
    <location>
        <begin position="324"/>
        <end position="342"/>
    </location>
</feature>
<dbReference type="Gene3D" id="3.60.40.10">
    <property type="entry name" value="PPM-type phosphatase domain"/>
    <property type="match status" value="1"/>
</dbReference>
<dbReference type="InterPro" id="IPR001932">
    <property type="entry name" value="PPM-type_phosphatase-like_dom"/>
</dbReference>
<proteinExistence type="predicted"/>
<reference evidence="4 5" key="1">
    <citation type="submission" date="2019-08" db="EMBL/GenBank/DDBJ databases">
        <title>100 year-old enigma solved: identification of Planctomyces bekefii, the type genus and species of the phylum Planctomycetes.</title>
        <authorList>
            <person name="Svetlana D.N."/>
            <person name="Overmann J."/>
        </authorList>
    </citation>
    <scope>NUCLEOTIDE SEQUENCE [LARGE SCALE GENOMIC DNA]</scope>
    <source>
        <strain evidence="4">Phe10_nw2017</strain>
    </source>
</reference>
<evidence type="ECO:0000313" key="5">
    <source>
        <dbReference type="Proteomes" id="UP000321083"/>
    </source>
</evidence>
<gene>
    <name evidence="4" type="ORF">E3A20_11950</name>
</gene>
<feature type="transmembrane region" description="Helical" evidence="2">
    <location>
        <begin position="393"/>
        <end position="413"/>
    </location>
</feature>
<comment type="caution">
    <text evidence="4">The sequence shown here is derived from an EMBL/GenBank/DDBJ whole genome shotgun (WGS) entry which is preliminary data.</text>
</comment>
<protein>
    <recommendedName>
        <fullName evidence="3">PPM-type phosphatase domain-containing protein</fullName>
    </recommendedName>
</protein>
<dbReference type="Pfam" id="PF07228">
    <property type="entry name" value="SpoIIE"/>
    <property type="match status" value="1"/>
</dbReference>